<sequence length="167" mass="18691">MWTKVESHFESYPAQKKVMRLLLKRGFKIDEQGTIRSGSIRIPKAQIAQEVEVDRKAVDAAIKRIENNDFLRDIFHNLRSMTLLEDVAPKLGLGITIITPTDAAKKGILGRVAATISKKDISIYQAIADDPNLTDNPKLTIITEKRIPGNTIDELREIEGVKKVTIS</sequence>
<keyword evidence="2" id="KW-1185">Reference proteome</keyword>
<reference evidence="1 2" key="1">
    <citation type="submission" date="2016-12" db="EMBL/GenBank/DDBJ databases">
        <title>Discovery of methanogenic haloarchaea.</title>
        <authorList>
            <person name="Sorokin D.Y."/>
            <person name="Makarova K.S."/>
            <person name="Abbas B."/>
            <person name="Ferrer M."/>
            <person name="Golyshin P.N."/>
        </authorList>
    </citation>
    <scope>NUCLEOTIDE SEQUENCE [LARGE SCALE GENOMIC DNA]</scope>
    <source>
        <strain evidence="1">AMET1</strain>
    </source>
</reference>
<proteinExistence type="predicted"/>
<name>A0A1Y3GAN8_9EURY</name>
<comment type="caution">
    <text evidence="1">The sequence shown here is derived from an EMBL/GenBank/DDBJ whole genome shotgun (WGS) entry which is preliminary data.</text>
</comment>
<accession>A0A1Y3GAN8</accession>
<protein>
    <submittedName>
        <fullName evidence="1">Putative regulator of amino acid metabolism containing ACT domain</fullName>
    </submittedName>
</protein>
<dbReference type="InterPro" id="IPR014424">
    <property type="entry name" value="UCP004897_ACT"/>
</dbReference>
<organism evidence="1 2">
    <name type="scientific">Methanonatronarchaeum thermophilum</name>
    <dbReference type="NCBI Taxonomy" id="1927129"/>
    <lineage>
        <taxon>Archaea</taxon>
        <taxon>Methanobacteriati</taxon>
        <taxon>Methanobacteriota</taxon>
        <taxon>Methanonatronarchaeia</taxon>
        <taxon>Methanonatronarchaeales</taxon>
        <taxon>Methanonatronarchaeaceae</taxon>
        <taxon>Methanonatronarchaeum</taxon>
    </lineage>
</organism>
<dbReference type="Proteomes" id="UP000195137">
    <property type="component" value="Unassembled WGS sequence"/>
</dbReference>
<dbReference type="AlphaFoldDB" id="A0A1Y3GAN8"/>
<dbReference type="EMBL" id="MRZU01000004">
    <property type="protein sequence ID" value="OUJ18479.1"/>
    <property type="molecule type" value="Genomic_DNA"/>
</dbReference>
<dbReference type="PIRSF" id="PIRSF004897">
    <property type="entry name" value="UCP004897_ACT"/>
    <property type="match status" value="1"/>
</dbReference>
<dbReference type="InterPro" id="IPR045865">
    <property type="entry name" value="ACT-like_dom_sf"/>
</dbReference>
<evidence type="ECO:0000313" key="1">
    <source>
        <dbReference type="EMBL" id="OUJ18479.1"/>
    </source>
</evidence>
<dbReference type="RefSeq" id="WP_086637748.1">
    <property type="nucleotide sequence ID" value="NZ_MRZU01000004.1"/>
</dbReference>
<evidence type="ECO:0000313" key="2">
    <source>
        <dbReference type="Proteomes" id="UP000195137"/>
    </source>
</evidence>
<gene>
    <name evidence="1" type="ORF">AMET1_1395</name>
</gene>
<dbReference type="OrthoDB" id="30884at2157"/>
<dbReference type="SUPFAM" id="SSF55021">
    <property type="entry name" value="ACT-like"/>
    <property type="match status" value="1"/>
</dbReference>